<evidence type="ECO:0000259" key="6">
    <source>
        <dbReference type="PROSITE" id="PS50901"/>
    </source>
</evidence>
<dbReference type="SMART" id="SM00382">
    <property type="entry name" value="AAA"/>
    <property type="match status" value="2"/>
</dbReference>
<feature type="domain" description="FtsK" evidence="6">
    <location>
        <begin position="995"/>
        <end position="1187"/>
    </location>
</feature>
<keyword evidence="3 4" id="KW-0067">ATP-binding</keyword>
<dbReference type="Proteomes" id="UP000886632">
    <property type="component" value="Unassembled WGS sequence"/>
</dbReference>
<dbReference type="InterPro" id="IPR002543">
    <property type="entry name" value="FtsK_dom"/>
</dbReference>
<accession>A0A9D7XYK7</accession>
<dbReference type="EMBL" id="JADKGK010000009">
    <property type="protein sequence ID" value="MBL0003167.1"/>
    <property type="molecule type" value="Genomic_DNA"/>
</dbReference>
<evidence type="ECO:0000259" key="5">
    <source>
        <dbReference type="PROSITE" id="PS50006"/>
    </source>
</evidence>
<reference evidence="7" key="1">
    <citation type="submission" date="2020-10" db="EMBL/GenBank/DDBJ databases">
        <title>Connecting structure to function with the recovery of over 1000 high-quality activated sludge metagenome-assembled genomes encoding full-length rRNA genes using long-read sequencing.</title>
        <authorList>
            <person name="Singleton C.M."/>
            <person name="Petriglieri F."/>
            <person name="Kristensen J.M."/>
            <person name="Kirkegaard R.H."/>
            <person name="Michaelsen T.Y."/>
            <person name="Andersen M.H."/>
            <person name="Karst S.M."/>
            <person name="Dueholm M.S."/>
            <person name="Nielsen P.H."/>
            <person name="Albertsen M."/>
        </authorList>
    </citation>
    <scope>NUCLEOTIDE SEQUENCE</scope>
    <source>
        <strain evidence="7">Ribe_18-Q3-R11-54_MAXAC.001</strain>
    </source>
</reference>
<dbReference type="InterPro" id="IPR000253">
    <property type="entry name" value="FHA_dom"/>
</dbReference>
<dbReference type="InterPro" id="IPR008984">
    <property type="entry name" value="SMAD_FHA_dom_sf"/>
</dbReference>
<dbReference type="CDD" id="cd00060">
    <property type="entry name" value="FHA"/>
    <property type="match status" value="1"/>
</dbReference>
<feature type="binding site" evidence="4">
    <location>
        <begin position="691"/>
        <end position="698"/>
    </location>
    <ligand>
        <name>ATP</name>
        <dbReference type="ChEBI" id="CHEBI:30616"/>
    </ligand>
</feature>
<keyword evidence="2 4" id="KW-0547">Nucleotide-binding</keyword>
<dbReference type="GO" id="GO:0003677">
    <property type="term" value="F:DNA binding"/>
    <property type="evidence" value="ECO:0007669"/>
    <property type="project" value="InterPro"/>
</dbReference>
<proteinExistence type="predicted"/>
<protein>
    <submittedName>
        <fullName evidence="7">FHA domain-containing protein</fullName>
    </submittedName>
</protein>
<dbReference type="InterPro" id="IPR027417">
    <property type="entry name" value="P-loop_NTPase"/>
</dbReference>
<dbReference type="InterPro" id="IPR003593">
    <property type="entry name" value="AAA+_ATPase"/>
</dbReference>
<keyword evidence="1" id="KW-0597">Phosphoprotein</keyword>
<dbReference type="InterPro" id="IPR050206">
    <property type="entry name" value="FtsK/SpoIIIE/SftA"/>
</dbReference>
<comment type="caution">
    <text evidence="7">The sequence shown here is derived from an EMBL/GenBank/DDBJ whole genome shotgun (WGS) entry which is preliminary data.</text>
</comment>
<evidence type="ECO:0000313" key="7">
    <source>
        <dbReference type="EMBL" id="MBL0003167.1"/>
    </source>
</evidence>
<evidence type="ECO:0000313" key="8">
    <source>
        <dbReference type="Proteomes" id="UP000886632"/>
    </source>
</evidence>
<dbReference type="SMART" id="SM00240">
    <property type="entry name" value="FHA"/>
    <property type="match status" value="1"/>
</dbReference>
<feature type="domain" description="FtsK" evidence="6">
    <location>
        <begin position="673"/>
        <end position="861"/>
    </location>
</feature>
<dbReference type="SUPFAM" id="SSF49879">
    <property type="entry name" value="SMAD/FHA domain"/>
    <property type="match status" value="1"/>
</dbReference>
<dbReference type="SUPFAM" id="SSF52540">
    <property type="entry name" value="P-loop containing nucleoside triphosphate hydrolases"/>
    <property type="match status" value="2"/>
</dbReference>
<dbReference type="Gene3D" id="3.40.50.300">
    <property type="entry name" value="P-loop containing nucleotide triphosphate hydrolases"/>
    <property type="match status" value="4"/>
</dbReference>
<gene>
    <name evidence="7" type="ORF">IPP00_03980</name>
</gene>
<evidence type="ECO:0000256" key="3">
    <source>
        <dbReference type="ARBA" id="ARBA00022840"/>
    </source>
</evidence>
<feature type="domain" description="FHA" evidence="5">
    <location>
        <begin position="121"/>
        <end position="169"/>
    </location>
</feature>
<dbReference type="GO" id="GO:0005524">
    <property type="term" value="F:ATP binding"/>
    <property type="evidence" value="ECO:0007669"/>
    <property type="project" value="UniProtKB-UniRule"/>
</dbReference>
<evidence type="ECO:0000256" key="1">
    <source>
        <dbReference type="ARBA" id="ARBA00022553"/>
    </source>
</evidence>
<evidence type="ECO:0000256" key="4">
    <source>
        <dbReference type="PROSITE-ProRule" id="PRU00289"/>
    </source>
</evidence>
<name>A0A9D7XYK7_9MICO</name>
<sequence>MKLKVTWRDGQTSHDILVTADATVTAGDLAGVLSGVAIGAATTAPHQPTLRTLRVIDTSGRSGQPLPEGVTLVDSGLRSGSLVELAQPREGSRDTGAAAAVLRILDGPDAGTEVGLPAGESRIGRSSDCFVRLNDPMVSKHHARVLVSDRVEVIDDNSSNGVIVGGTRIARIQLGPGDVMLIGGTNVAVTQIAASAAAASTDVAFVRSPRVLARPVESSVELPDAPSAPDPLSFPWLALVAPLAMGAVMMTTMSGSRATSLLFVALSPLLMMGTYLAQRTQSKRKHRASVANFTAELAQFESELSARHQQDRESLLALHPSVAQCVGAVASLNDVLWSRRPEHPEFLHVRLGLGDIPSVTSARRRRAGGIPEYANQALAMERRFGTLTAAPVVADLRSVGGLGLCGDRRALDGVVQAVVIQIASLHSPSEVVLTCVTSHIGKGRWAWLKWLPHSTSPHSPLGDLHLSADPASGKNLLDHLEEVVTTRLEGSGIRPVTRGPLEGEERSDPPILPSVVCIVDDAVVDRARLTRIAELGPDVGVHVLWVCDTKSELPGACRTFVDVGDGTRATVGMVRRGIQLAPLHCEAVEPTTASIIARTLAPLVDAGAPVDDVTDLPRSVPVVTLLGVDAVDDPDVIVNRWRENRSLVIRDGLGPRPLDRPSDLRAIVGHAGSEPFGLDLRKHGPHALVGGTTGAGKSEFLQAWVLGLAHAYSPDRVTFLFVDYKGGAAFAECVKLPHCVGLVTDLSPYLVRRVLRSLRAELRHREHLLNAKGQKDLIDLEKSGDPECPPSLIIVVDEFAALVGEIPEFVDGVVDVAQRGRSLGLHLILATQRPAGVIKDNLRANTNLRVALRMADEHDSQDVLGSQMAAHFDPGIPGRGAAKTGPGRVTQFQSAFPGSRTPSIAPPPSITMTDLDFGHAAPWKLPERGKITQAIPKDIERVVATVRQAAETATVPKPRRPWLDSLAESYDLRGLGRITDTALVLGVIDDPDNQKQDVEYLRPDEDGGNLLFVGAGGSGKSTALRSLAIAAGLAEGAPVHVYGIDMSGSALSLIEDLPNVGSIIQGEDEERVARLLRFLRATIDERSTRYAARRAATLTEYRAITGSSDEARILLLLDGFSTFRAEHEMSVGKGGIFSDFLAVLAEGRGVGVHVAMTADRPTGVPVSVLAAFQRKVVLRQASDDGYLALGVPRDVLSLASKPGRALQVGSPHEIQLAILGVDVNIAAQTRALEGLIAELTPRFARRPDTIKSLPALLPASDMPPAVGPLPVLGCRDSDLALMGFEARGVVMLSGPAQSGRTAAMRWFAESVKRRYPDLPLVHLSARRSSLGGLPIWKSSVTGAENASQLLQVLKELTSRAAPADSPSLAIFIEYLPEFAGNNAVESALTEVVTACRRNGHLLVADGEGPSWAKFSPLLNEAKADRIGLLLQPDVTDGDLLRTPLPRCKRTDFPPGRGYWVKSGKAIKVQLPLVS</sequence>
<evidence type="ECO:0000256" key="2">
    <source>
        <dbReference type="ARBA" id="ARBA00022741"/>
    </source>
</evidence>
<dbReference type="PANTHER" id="PTHR22683:SF1">
    <property type="entry name" value="TYPE VII SECRETION SYSTEM PROTEIN ESSC"/>
    <property type="match status" value="1"/>
</dbReference>
<dbReference type="PANTHER" id="PTHR22683">
    <property type="entry name" value="SPORULATION PROTEIN RELATED"/>
    <property type="match status" value="1"/>
</dbReference>
<dbReference type="PROSITE" id="PS50901">
    <property type="entry name" value="FTSK"/>
    <property type="match status" value="2"/>
</dbReference>
<feature type="binding site" evidence="4">
    <location>
        <begin position="1014"/>
        <end position="1021"/>
    </location>
    <ligand>
        <name>ATP</name>
        <dbReference type="ChEBI" id="CHEBI:30616"/>
    </ligand>
</feature>
<organism evidence="7 8">
    <name type="scientific">Candidatus Phosphoribacter hodrii</name>
    <dbReference type="NCBI Taxonomy" id="2953743"/>
    <lineage>
        <taxon>Bacteria</taxon>
        <taxon>Bacillati</taxon>
        <taxon>Actinomycetota</taxon>
        <taxon>Actinomycetes</taxon>
        <taxon>Micrococcales</taxon>
        <taxon>Dermatophilaceae</taxon>
        <taxon>Candidatus Phosphoribacter</taxon>
    </lineage>
</organism>
<dbReference type="Gene3D" id="2.60.200.20">
    <property type="match status" value="1"/>
</dbReference>
<dbReference type="Pfam" id="PF00498">
    <property type="entry name" value="FHA"/>
    <property type="match status" value="1"/>
</dbReference>
<dbReference type="CDD" id="cd01127">
    <property type="entry name" value="TrwB_TraG_TraD_VirD4"/>
    <property type="match status" value="1"/>
</dbReference>
<dbReference type="Pfam" id="PF01580">
    <property type="entry name" value="FtsK_SpoIIIE"/>
    <property type="match status" value="2"/>
</dbReference>
<dbReference type="PROSITE" id="PS50006">
    <property type="entry name" value="FHA_DOMAIN"/>
    <property type="match status" value="1"/>
</dbReference>